<protein>
    <recommendedName>
        <fullName evidence="8">Abasic site processing protein</fullName>
        <ecNumber evidence="8">3.4.-.-</ecNumber>
    </recommendedName>
</protein>
<evidence type="ECO:0000313" key="11">
    <source>
        <dbReference type="Proteomes" id="UP000663555"/>
    </source>
</evidence>
<keyword evidence="4 8" id="KW-0378">Hydrolase</keyword>
<keyword evidence="11" id="KW-1185">Reference proteome</keyword>
<dbReference type="Gene3D" id="3.90.1680.10">
    <property type="entry name" value="SOS response associated peptidase-like"/>
    <property type="match status" value="1"/>
</dbReference>
<dbReference type="PANTHER" id="PTHR13604">
    <property type="entry name" value="DC12-RELATED"/>
    <property type="match status" value="1"/>
</dbReference>
<dbReference type="EC" id="3.4.-.-" evidence="8"/>
<keyword evidence="2 8" id="KW-0645">Protease</keyword>
<keyword evidence="5" id="KW-0190">Covalent protein-DNA linkage</keyword>
<dbReference type="Proteomes" id="UP000663555">
    <property type="component" value="Chromosome"/>
</dbReference>
<reference evidence="10 11" key="1">
    <citation type="submission" date="2021-03" db="EMBL/GenBank/DDBJ databases">
        <title>Genome sequencing of Marinobacter sp. LPB0319.</title>
        <authorList>
            <person name="Kim J."/>
        </authorList>
    </citation>
    <scope>NUCLEOTIDE SEQUENCE [LARGE SCALE GENOMIC DNA]</scope>
    <source>
        <strain evidence="10 11">LPB0319</strain>
    </source>
</reference>
<evidence type="ECO:0000256" key="4">
    <source>
        <dbReference type="ARBA" id="ARBA00022801"/>
    </source>
</evidence>
<keyword evidence="3" id="KW-0227">DNA damage</keyword>
<keyword evidence="6" id="KW-0238">DNA-binding</keyword>
<comment type="similarity">
    <text evidence="1 8">Belongs to the SOS response-associated peptidase family.</text>
</comment>
<dbReference type="InterPro" id="IPR003738">
    <property type="entry name" value="SRAP"/>
</dbReference>
<name>A0ABX7MYK0_9GAMM</name>
<dbReference type="Pfam" id="PF02586">
    <property type="entry name" value="SRAP"/>
    <property type="match status" value="1"/>
</dbReference>
<dbReference type="PANTHER" id="PTHR13604:SF0">
    <property type="entry name" value="ABASIC SITE PROCESSING PROTEIN HMCES"/>
    <property type="match status" value="1"/>
</dbReference>
<keyword evidence="7" id="KW-0456">Lyase</keyword>
<evidence type="ECO:0000256" key="2">
    <source>
        <dbReference type="ARBA" id="ARBA00022670"/>
    </source>
</evidence>
<evidence type="ECO:0000256" key="1">
    <source>
        <dbReference type="ARBA" id="ARBA00008136"/>
    </source>
</evidence>
<evidence type="ECO:0000256" key="7">
    <source>
        <dbReference type="ARBA" id="ARBA00023239"/>
    </source>
</evidence>
<dbReference type="EMBL" id="CP071247">
    <property type="protein sequence ID" value="QSP96515.1"/>
    <property type="molecule type" value="Genomic_DNA"/>
</dbReference>
<evidence type="ECO:0000313" key="10">
    <source>
        <dbReference type="EMBL" id="QSP96515.1"/>
    </source>
</evidence>
<evidence type="ECO:0000256" key="8">
    <source>
        <dbReference type="RuleBase" id="RU364100"/>
    </source>
</evidence>
<feature type="region of interest" description="Disordered" evidence="9">
    <location>
        <begin position="206"/>
        <end position="227"/>
    </location>
</feature>
<gene>
    <name evidence="10" type="ORF">LPB19_08415</name>
</gene>
<organism evidence="10 11">
    <name type="scientific">Marinobacter salinisoli</name>
    <dbReference type="NCBI Taxonomy" id="2769486"/>
    <lineage>
        <taxon>Bacteria</taxon>
        <taxon>Pseudomonadati</taxon>
        <taxon>Pseudomonadota</taxon>
        <taxon>Gammaproteobacteria</taxon>
        <taxon>Pseudomonadales</taxon>
        <taxon>Marinobacteraceae</taxon>
        <taxon>Marinobacter</taxon>
    </lineage>
</organism>
<evidence type="ECO:0000256" key="5">
    <source>
        <dbReference type="ARBA" id="ARBA00023124"/>
    </source>
</evidence>
<proteinExistence type="inferred from homology"/>
<evidence type="ECO:0000256" key="9">
    <source>
        <dbReference type="SAM" id="MobiDB-lite"/>
    </source>
</evidence>
<evidence type="ECO:0000256" key="6">
    <source>
        <dbReference type="ARBA" id="ARBA00023125"/>
    </source>
</evidence>
<sequence>MCGRFTFYTPPETLIARFFPDGLDVDGHFEPSYNIPPGVAIPMIRMTMGGHPILVKSHWGFQPAWATGKAPAPINARAETVATSRYFRDAFAHHRCLIPANGWYEWLQTEHGKEPHYITPVDAEQNPAIFLAGLWTPREGDETSTCAIITEPACDSLKHIHDRQPVVLDPGCLHGWLDPSTTSREAIRAVTQRLPMEQLREFPVSDAVNNPRHNSEELIGGAGEPAS</sequence>
<dbReference type="SUPFAM" id="SSF143081">
    <property type="entry name" value="BB1717-like"/>
    <property type="match status" value="1"/>
</dbReference>
<accession>A0ABX7MYK0</accession>
<evidence type="ECO:0000256" key="3">
    <source>
        <dbReference type="ARBA" id="ARBA00022763"/>
    </source>
</evidence>
<dbReference type="InterPro" id="IPR036590">
    <property type="entry name" value="SRAP-like"/>
</dbReference>